<dbReference type="EMBL" id="BMMK01000046">
    <property type="protein sequence ID" value="GGM79947.1"/>
    <property type="molecule type" value="Genomic_DNA"/>
</dbReference>
<reference evidence="3" key="1">
    <citation type="journal article" date="2014" name="Int. J. Syst. Evol. Microbiol.">
        <title>Complete genome sequence of Corynebacterium casei LMG S-19264T (=DSM 44701T), isolated from a smear-ripened cheese.</title>
        <authorList>
            <consortium name="US DOE Joint Genome Institute (JGI-PGF)"/>
            <person name="Walter F."/>
            <person name="Albersmeier A."/>
            <person name="Kalinowski J."/>
            <person name="Ruckert C."/>
        </authorList>
    </citation>
    <scope>NUCLEOTIDE SEQUENCE</scope>
    <source>
        <strain evidence="3">CGMCC 4.5737</strain>
    </source>
</reference>
<dbReference type="Proteomes" id="UP000637578">
    <property type="component" value="Unassembled WGS sequence"/>
</dbReference>
<proteinExistence type="predicted"/>
<comment type="caution">
    <text evidence="3">The sequence shown here is derived from an EMBL/GenBank/DDBJ whole genome shotgun (WGS) entry which is preliminary data.</text>
</comment>
<dbReference type="Pfam" id="PF10646">
    <property type="entry name" value="Germane"/>
    <property type="match status" value="1"/>
</dbReference>
<organism evidence="3 4">
    <name type="scientific">Longimycelium tulufanense</name>
    <dbReference type="NCBI Taxonomy" id="907463"/>
    <lineage>
        <taxon>Bacteria</taxon>
        <taxon>Bacillati</taxon>
        <taxon>Actinomycetota</taxon>
        <taxon>Actinomycetes</taxon>
        <taxon>Pseudonocardiales</taxon>
        <taxon>Pseudonocardiaceae</taxon>
        <taxon>Longimycelium</taxon>
    </lineage>
</organism>
<dbReference type="InterPro" id="IPR059026">
    <property type="entry name" value="LpqB_N"/>
</dbReference>
<gene>
    <name evidence="3" type="ORF">GCM10012275_58160</name>
</gene>
<sequence length="569" mass="61205">MALLATVAGVAGCATIPTSSEPEAVGTRDPGRRVRPPLAPEPGSDPLTLVRRYIEASGNPDGKHAAGRAYLTQNAQPNWRDDSSMHIIGNDFSTFPAESEDSRGDDKATVLVRGKWKGRLGRDNAFIPDSNDFEKRIRLEKEKGEWRIADPPDGVVTTIDRFDENYKPVPVYFLDRKRGEPVPDLRYIPSQPRSAQPNAVIEMLLKGPSPALKDAVRSAIPEGVRLRGNVVDAPDGALVVNLTDVGEQTSQNVRLIATQVVLSLNSVSSLKVKLLSENVPIDKNKVDWRPSDFPQTTGDNVPPPNVPGMVVLGGRLRTLEKGGGPVKGPAGSLDVVTAAQSIDGGRLAVVTRSGSGQVALRVGPVEGNLTEVNLDPASHLTRPTWQPASNDRGATELWTTVDHKSVVSVVYNTDREWTTRNVDATELTRNGSITDLRLSRDGVRVAAVVDSKLFVGSVVDNGNDVSIRNVRKLMDGVTAVDWQGPDNLIVGSDNAGQPVIKVSVDGLTVKPYTATNLSPPVTAVTAAPGRQVVVADSRGLWVTADDSEYWREHPANMMKQPNAVPFYPG</sequence>
<evidence type="ECO:0000313" key="4">
    <source>
        <dbReference type="Proteomes" id="UP000637578"/>
    </source>
</evidence>
<dbReference type="SUPFAM" id="SSF69322">
    <property type="entry name" value="Tricorn protease domain 2"/>
    <property type="match status" value="1"/>
</dbReference>
<reference evidence="3" key="2">
    <citation type="submission" date="2020-09" db="EMBL/GenBank/DDBJ databases">
        <authorList>
            <person name="Sun Q."/>
            <person name="Zhou Y."/>
        </authorList>
    </citation>
    <scope>NUCLEOTIDE SEQUENCE</scope>
    <source>
        <strain evidence="3">CGMCC 4.5737</strain>
    </source>
</reference>
<feature type="domain" description="GerMN" evidence="2">
    <location>
        <begin position="197"/>
        <end position="285"/>
    </location>
</feature>
<dbReference type="InterPro" id="IPR019606">
    <property type="entry name" value="GerMN"/>
</dbReference>
<dbReference type="InterPro" id="IPR018910">
    <property type="entry name" value="LpqB_C"/>
</dbReference>
<keyword evidence="3" id="KW-0449">Lipoprotein</keyword>
<feature type="region of interest" description="Disordered" evidence="1">
    <location>
        <begin position="16"/>
        <end position="46"/>
    </location>
</feature>
<evidence type="ECO:0000259" key="2">
    <source>
        <dbReference type="SMART" id="SM00909"/>
    </source>
</evidence>
<name>A0A8J3FYY6_9PSEU</name>
<keyword evidence="4" id="KW-1185">Reference proteome</keyword>
<accession>A0A8J3FYY6</accession>
<evidence type="ECO:0000313" key="3">
    <source>
        <dbReference type="EMBL" id="GGM79947.1"/>
    </source>
</evidence>
<dbReference type="AlphaFoldDB" id="A0A8J3FYY6"/>
<dbReference type="Pfam" id="PF25976">
    <property type="entry name" value="LpqB_N"/>
    <property type="match status" value="1"/>
</dbReference>
<dbReference type="Pfam" id="PF10647">
    <property type="entry name" value="Gmad1"/>
    <property type="match status" value="1"/>
</dbReference>
<dbReference type="SMART" id="SM00909">
    <property type="entry name" value="Germane"/>
    <property type="match status" value="1"/>
</dbReference>
<evidence type="ECO:0000256" key="1">
    <source>
        <dbReference type="SAM" id="MobiDB-lite"/>
    </source>
</evidence>
<protein>
    <submittedName>
        <fullName evidence="3">Lipoprotein</fullName>
    </submittedName>
</protein>